<reference evidence="2" key="1">
    <citation type="journal article" date="2022" name="Mol. Ecol. Resour.">
        <title>The genomes of chicory, endive, great burdock and yacon provide insights into Asteraceae palaeo-polyploidization history and plant inulin production.</title>
        <authorList>
            <person name="Fan W."/>
            <person name="Wang S."/>
            <person name="Wang H."/>
            <person name="Wang A."/>
            <person name="Jiang F."/>
            <person name="Liu H."/>
            <person name="Zhao H."/>
            <person name="Xu D."/>
            <person name="Zhang Y."/>
        </authorList>
    </citation>
    <scope>NUCLEOTIDE SEQUENCE [LARGE SCALE GENOMIC DNA]</scope>
    <source>
        <strain evidence="2">cv. Punajuju</strain>
    </source>
</reference>
<protein>
    <submittedName>
        <fullName evidence="1">Uncharacterized protein</fullName>
    </submittedName>
</protein>
<dbReference type="Proteomes" id="UP001055811">
    <property type="component" value="Linkage Group LG01"/>
</dbReference>
<name>A0ACB9H394_CICIN</name>
<gene>
    <name evidence="1" type="ORF">L2E82_02602</name>
</gene>
<reference evidence="1 2" key="2">
    <citation type="journal article" date="2022" name="Mol. Ecol. Resour.">
        <title>The genomes of chicory, endive, great burdock and yacon provide insights into Asteraceae paleo-polyploidization history and plant inulin production.</title>
        <authorList>
            <person name="Fan W."/>
            <person name="Wang S."/>
            <person name="Wang H."/>
            <person name="Wang A."/>
            <person name="Jiang F."/>
            <person name="Liu H."/>
            <person name="Zhao H."/>
            <person name="Xu D."/>
            <person name="Zhang Y."/>
        </authorList>
    </citation>
    <scope>NUCLEOTIDE SEQUENCE [LARGE SCALE GENOMIC DNA]</scope>
    <source>
        <strain evidence="2">cv. Punajuju</strain>
        <tissue evidence="1">Leaves</tissue>
    </source>
</reference>
<evidence type="ECO:0000313" key="2">
    <source>
        <dbReference type="Proteomes" id="UP001055811"/>
    </source>
</evidence>
<evidence type="ECO:0000313" key="1">
    <source>
        <dbReference type="EMBL" id="KAI3789798.1"/>
    </source>
</evidence>
<organism evidence="1 2">
    <name type="scientific">Cichorium intybus</name>
    <name type="common">Chicory</name>
    <dbReference type="NCBI Taxonomy" id="13427"/>
    <lineage>
        <taxon>Eukaryota</taxon>
        <taxon>Viridiplantae</taxon>
        <taxon>Streptophyta</taxon>
        <taxon>Embryophyta</taxon>
        <taxon>Tracheophyta</taxon>
        <taxon>Spermatophyta</taxon>
        <taxon>Magnoliopsida</taxon>
        <taxon>eudicotyledons</taxon>
        <taxon>Gunneridae</taxon>
        <taxon>Pentapetalae</taxon>
        <taxon>asterids</taxon>
        <taxon>campanulids</taxon>
        <taxon>Asterales</taxon>
        <taxon>Asteraceae</taxon>
        <taxon>Cichorioideae</taxon>
        <taxon>Cichorieae</taxon>
        <taxon>Cichoriinae</taxon>
        <taxon>Cichorium</taxon>
    </lineage>
</organism>
<keyword evidence="2" id="KW-1185">Reference proteome</keyword>
<accession>A0ACB9H394</accession>
<comment type="caution">
    <text evidence="1">The sequence shown here is derived from an EMBL/GenBank/DDBJ whole genome shotgun (WGS) entry which is preliminary data.</text>
</comment>
<proteinExistence type="predicted"/>
<dbReference type="EMBL" id="CM042009">
    <property type="protein sequence ID" value="KAI3789798.1"/>
    <property type="molecule type" value="Genomic_DNA"/>
</dbReference>
<sequence length="67" mass="7418">MNTGTRRHSCFPVSILSVNSEAPLFPPLSHPHSPLNFQFVRYGKEAQKGYCGRFNGGRRPSATPDNS</sequence>